<organism evidence="4 5">
    <name type="scientific">Aureimonas populi</name>
    <dbReference type="NCBI Taxonomy" id="1701758"/>
    <lineage>
        <taxon>Bacteria</taxon>
        <taxon>Pseudomonadati</taxon>
        <taxon>Pseudomonadota</taxon>
        <taxon>Alphaproteobacteria</taxon>
        <taxon>Hyphomicrobiales</taxon>
        <taxon>Aurantimonadaceae</taxon>
        <taxon>Aureimonas</taxon>
    </lineage>
</organism>
<feature type="compositionally biased region" description="Acidic residues" evidence="1">
    <location>
        <begin position="51"/>
        <end position="65"/>
    </location>
</feature>
<proteinExistence type="predicted"/>
<keyword evidence="2" id="KW-0732">Signal</keyword>
<reference evidence="5" key="1">
    <citation type="journal article" date="2019" name="Int. J. Syst. Evol. Microbiol.">
        <title>The Global Catalogue of Microorganisms (GCM) 10K type strain sequencing project: providing services to taxonomists for standard genome sequencing and annotation.</title>
        <authorList>
            <consortium name="The Broad Institute Genomics Platform"/>
            <consortium name="The Broad Institute Genome Sequencing Center for Infectious Disease"/>
            <person name="Wu L."/>
            <person name="Ma J."/>
        </authorList>
    </citation>
    <scope>NUCLEOTIDE SEQUENCE [LARGE SCALE GENOMIC DNA]</scope>
    <source>
        <strain evidence="5">ZS-35-S2</strain>
    </source>
</reference>
<protein>
    <submittedName>
        <fullName evidence="4">Extensin family protein</fullName>
    </submittedName>
</protein>
<dbReference type="Proteomes" id="UP001597371">
    <property type="component" value="Unassembled WGS sequence"/>
</dbReference>
<comment type="caution">
    <text evidence="4">The sequence shown here is derived from an EMBL/GenBank/DDBJ whole genome shotgun (WGS) entry which is preliminary data.</text>
</comment>
<dbReference type="InterPro" id="IPR009683">
    <property type="entry name" value="Extensin-like_C"/>
</dbReference>
<evidence type="ECO:0000313" key="4">
    <source>
        <dbReference type="EMBL" id="MFD2236624.1"/>
    </source>
</evidence>
<feature type="compositionally biased region" description="Basic and acidic residues" evidence="1">
    <location>
        <begin position="86"/>
        <end position="97"/>
    </location>
</feature>
<evidence type="ECO:0000256" key="2">
    <source>
        <dbReference type="SAM" id="SignalP"/>
    </source>
</evidence>
<dbReference type="RefSeq" id="WP_209735619.1">
    <property type="nucleotide sequence ID" value="NZ_CP072611.1"/>
</dbReference>
<accession>A0ABW5CH69</accession>
<evidence type="ECO:0000256" key="1">
    <source>
        <dbReference type="SAM" id="MobiDB-lite"/>
    </source>
</evidence>
<feature type="region of interest" description="Disordered" evidence="1">
    <location>
        <begin position="21"/>
        <end position="105"/>
    </location>
</feature>
<keyword evidence="5" id="KW-1185">Reference proteome</keyword>
<dbReference type="Pfam" id="PF06904">
    <property type="entry name" value="Extensin-like_C"/>
    <property type="match status" value="1"/>
</dbReference>
<evidence type="ECO:0000259" key="3">
    <source>
        <dbReference type="Pfam" id="PF06904"/>
    </source>
</evidence>
<evidence type="ECO:0000313" key="5">
    <source>
        <dbReference type="Proteomes" id="UP001597371"/>
    </source>
</evidence>
<feature type="signal peptide" evidence="2">
    <location>
        <begin position="1"/>
        <end position="21"/>
    </location>
</feature>
<feature type="chain" id="PRO_5046401211" evidence="2">
    <location>
        <begin position="22"/>
        <end position="294"/>
    </location>
</feature>
<sequence length="294" mass="30651">MARGSLGAALALLLIWAGAPAAQEAEPTGADPAPPAEAGVPLPEPRPETAGENEPEAPGPDEEATPEAVPGPEPEPGETPAYVPPEKARATPEREAPEVPEAAVTPAESVAAAAAIEDALACEAELERRGATFTIGPSLSDEDCGVLRPVTLAASSSGVTLSPDTQMLCRTALALDIWIAEALVPASETLDGGRPESLRHSSTYVCRERSSESRISEHSRGSAVDISAILFSGRDPVDIRAQEPGSAEDRFLAEIRRLACGPFKTVLGPGTDADHAEHFHFDIAARNRGSTYCR</sequence>
<feature type="domain" description="Extensin-like C-terminal" evidence="3">
    <location>
        <begin position="121"/>
        <end position="294"/>
    </location>
</feature>
<name>A0ABW5CH69_9HYPH</name>
<dbReference type="EMBL" id="JBHUIJ010000005">
    <property type="protein sequence ID" value="MFD2236624.1"/>
    <property type="molecule type" value="Genomic_DNA"/>
</dbReference>
<gene>
    <name evidence="4" type="ORF">ACFSKQ_03980</name>
</gene>